<evidence type="ECO:0000313" key="1">
    <source>
        <dbReference type="EMBL" id="GIH76138.1"/>
    </source>
</evidence>
<name>A0A8J3RPV1_9ACTN</name>
<dbReference type="Proteomes" id="UP000616724">
    <property type="component" value="Unassembled WGS sequence"/>
</dbReference>
<evidence type="ECO:0000313" key="2">
    <source>
        <dbReference type="Proteomes" id="UP000616724"/>
    </source>
</evidence>
<keyword evidence="2" id="KW-1185">Reference proteome</keyword>
<reference evidence="1 2" key="1">
    <citation type="submission" date="2021-01" db="EMBL/GenBank/DDBJ databases">
        <title>Whole genome shotgun sequence of Planobispora longispora NBRC 13918.</title>
        <authorList>
            <person name="Komaki H."/>
            <person name="Tamura T."/>
        </authorList>
    </citation>
    <scope>NUCLEOTIDE SEQUENCE [LARGE SCALE GENOMIC DNA]</scope>
    <source>
        <strain evidence="1 2">NBRC 13918</strain>
    </source>
</reference>
<dbReference type="RefSeq" id="WP_203890750.1">
    <property type="nucleotide sequence ID" value="NZ_BOOH01000019.1"/>
</dbReference>
<dbReference type="EMBL" id="BOOH01000019">
    <property type="protein sequence ID" value="GIH76138.1"/>
    <property type="molecule type" value="Genomic_DNA"/>
</dbReference>
<comment type="caution">
    <text evidence="1">The sequence shown here is derived from an EMBL/GenBank/DDBJ whole genome shotgun (WGS) entry which is preliminary data.</text>
</comment>
<sequence>MATLVLLNEFVELNAVNSSGWAKSGALAMEAAALDASVFGDGWTKNTAGLKSGTLTIEFLDDFAASQLDATLWPLFGTVVPFKLRPDAGAVSTSNPQYSGNVLIAQHNVGGSLGELAGKSLSFPLSGAVARATS</sequence>
<protein>
    <submittedName>
        <fullName evidence="1">Uncharacterized protein</fullName>
    </submittedName>
</protein>
<dbReference type="AlphaFoldDB" id="A0A8J3RPV1"/>
<organism evidence="1 2">
    <name type="scientific">Planobispora longispora</name>
    <dbReference type="NCBI Taxonomy" id="28887"/>
    <lineage>
        <taxon>Bacteria</taxon>
        <taxon>Bacillati</taxon>
        <taxon>Actinomycetota</taxon>
        <taxon>Actinomycetes</taxon>
        <taxon>Streptosporangiales</taxon>
        <taxon>Streptosporangiaceae</taxon>
        <taxon>Planobispora</taxon>
    </lineage>
</organism>
<gene>
    <name evidence="1" type="ORF">Plo01_25670</name>
</gene>
<proteinExistence type="predicted"/>
<accession>A0A8J3RPV1</accession>